<gene>
    <name evidence="1" type="primary">Hypp3432</name>
    <name evidence="1" type="ORF">BLAG_LOCUS20152</name>
</gene>
<accession>A0A8K0EU99</accession>
<evidence type="ECO:0000313" key="2">
    <source>
        <dbReference type="Proteomes" id="UP000838412"/>
    </source>
</evidence>
<dbReference type="Proteomes" id="UP000838412">
    <property type="component" value="Chromosome 5"/>
</dbReference>
<reference evidence="1" key="1">
    <citation type="submission" date="2022-01" db="EMBL/GenBank/DDBJ databases">
        <authorList>
            <person name="Braso-Vives M."/>
        </authorList>
    </citation>
    <scope>NUCLEOTIDE SEQUENCE</scope>
</reference>
<sequence length="134" mass="14950">MGVNLATDLQRLRRNDRAMIRWICGAKPQDETPSETLHAKLGLVDIVSVLWSCRLRWYGHVERASGCINTITKMQLPGSRGRGRPRKSWMECVRKDIKVCGLTSVNPLDRAAWKRGVTTSRLLPTPVSGTPAAV</sequence>
<proteinExistence type="predicted"/>
<dbReference type="EMBL" id="OV696690">
    <property type="protein sequence ID" value="CAH1266594.1"/>
    <property type="molecule type" value="Genomic_DNA"/>
</dbReference>
<keyword evidence="2" id="KW-1185">Reference proteome</keyword>
<protein>
    <submittedName>
        <fullName evidence="1">Hypp3432 protein</fullName>
    </submittedName>
</protein>
<evidence type="ECO:0000313" key="1">
    <source>
        <dbReference type="EMBL" id="CAH1266594.1"/>
    </source>
</evidence>
<organism evidence="1 2">
    <name type="scientific">Branchiostoma lanceolatum</name>
    <name type="common">Common lancelet</name>
    <name type="synonym">Amphioxus lanceolatum</name>
    <dbReference type="NCBI Taxonomy" id="7740"/>
    <lineage>
        <taxon>Eukaryota</taxon>
        <taxon>Metazoa</taxon>
        <taxon>Chordata</taxon>
        <taxon>Cephalochordata</taxon>
        <taxon>Leptocardii</taxon>
        <taxon>Amphioxiformes</taxon>
        <taxon>Branchiostomatidae</taxon>
        <taxon>Branchiostoma</taxon>
    </lineage>
</organism>
<dbReference type="AlphaFoldDB" id="A0A8K0EU99"/>
<name>A0A8K0EU99_BRALA</name>
<dbReference type="OrthoDB" id="424543at2759"/>